<organism evidence="2 3">
    <name type="scientific">Rickettsia amblyommatis str. Ac/Pa</name>
    <dbReference type="NCBI Taxonomy" id="1359164"/>
    <lineage>
        <taxon>Bacteria</taxon>
        <taxon>Pseudomonadati</taxon>
        <taxon>Pseudomonadota</taxon>
        <taxon>Alphaproteobacteria</taxon>
        <taxon>Rickettsiales</taxon>
        <taxon>Rickettsiaceae</taxon>
        <taxon>Rickettsieae</taxon>
        <taxon>Rickettsia</taxon>
        <taxon>spotted fever group</taxon>
    </lineage>
</organism>
<name>A0A0F3N1P1_RICAM</name>
<accession>A0A0F3N1P1</accession>
<evidence type="ECO:0000313" key="3">
    <source>
        <dbReference type="Proteomes" id="UP000033556"/>
    </source>
</evidence>
<dbReference type="EMBL" id="LANR01000001">
    <property type="protein sequence ID" value="KJV61990.1"/>
    <property type="molecule type" value="Genomic_DNA"/>
</dbReference>
<keyword evidence="3" id="KW-1185">Reference proteome</keyword>
<dbReference type="PATRIC" id="fig|1359164.3.peg.999"/>
<evidence type="ECO:0000256" key="1">
    <source>
        <dbReference type="SAM" id="MobiDB-lite"/>
    </source>
</evidence>
<dbReference type="AlphaFoldDB" id="A0A0F3N1P1"/>
<gene>
    <name evidence="2" type="ORF">APHACPA_1008</name>
</gene>
<sequence length="42" mass="4533">MPPSPLPPPISIPKTIEAKDIGKQMPQGGNKHKEELAKVMKA</sequence>
<evidence type="ECO:0000313" key="2">
    <source>
        <dbReference type="EMBL" id="KJV61990.1"/>
    </source>
</evidence>
<reference evidence="2 3" key="1">
    <citation type="submission" date="2015-01" db="EMBL/GenBank/DDBJ databases">
        <title>Genome Sequencing of Rickettsiales.</title>
        <authorList>
            <person name="Daugherty S.C."/>
            <person name="Su Q."/>
            <person name="Abolude K."/>
            <person name="Beier-Sexton M."/>
            <person name="Carlyon J.A."/>
            <person name="Carter R."/>
            <person name="Day N.P."/>
            <person name="Dumler S.J."/>
            <person name="Dyachenko V."/>
            <person name="Godinez A."/>
            <person name="Kurtti T.J."/>
            <person name="Lichay M."/>
            <person name="Mullins K.E."/>
            <person name="Ott S."/>
            <person name="Pappas-Brown V."/>
            <person name="Paris D.H."/>
            <person name="Patel P."/>
            <person name="Richards A.L."/>
            <person name="Sadzewicz L."/>
            <person name="Sears K."/>
            <person name="Seidman D."/>
            <person name="Sengamalay N."/>
            <person name="Stenos J."/>
            <person name="Tallon L.J."/>
            <person name="Vincent G."/>
            <person name="Fraser C.M."/>
            <person name="Munderloh U."/>
            <person name="Dunning-Hotopp J.C."/>
        </authorList>
    </citation>
    <scope>NUCLEOTIDE SEQUENCE [LARGE SCALE GENOMIC DNA]</scope>
    <source>
        <strain evidence="2 3">Ac/Pa</strain>
    </source>
</reference>
<feature type="region of interest" description="Disordered" evidence="1">
    <location>
        <begin position="1"/>
        <end position="42"/>
    </location>
</feature>
<feature type="compositionally biased region" description="Pro residues" evidence="1">
    <location>
        <begin position="1"/>
        <end position="11"/>
    </location>
</feature>
<proteinExistence type="predicted"/>
<feature type="compositionally biased region" description="Basic and acidic residues" evidence="1">
    <location>
        <begin position="31"/>
        <end position="42"/>
    </location>
</feature>
<dbReference type="Proteomes" id="UP000033556">
    <property type="component" value="Unassembled WGS sequence"/>
</dbReference>
<comment type="caution">
    <text evidence="2">The sequence shown here is derived from an EMBL/GenBank/DDBJ whole genome shotgun (WGS) entry which is preliminary data.</text>
</comment>
<protein>
    <submittedName>
        <fullName evidence="2">Uncharacterized protein</fullName>
    </submittedName>
</protein>